<dbReference type="EMBL" id="BDQC01000144">
    <property type="protein sequence ID" value="GBH22540.1"/>
    <property type="molecule type" value="Genomic_RNA"/>
</dbReference>
<sequence length="680" mass="76031">MVLPPTKDKLIHNAELGEAFHGPNSVPKHILEDTIGKGCAKVLVRKVNAFKRFKSKYKAFSWIDNDTVFDNLNHARFELEDIDPRFPSVVTHGAFRQQGVGVIPPTAPARRELGLIDPDDDHQTIGGEKIDSLFNLCLDLVIDELRLGPILAEQQQGSDLRAHVVVKKTSMKGHPMCYTGQAASVDFSRDVLVPMYNSKEGPYTFAFKDDYYITLGSRDQAAKQKFKDGEWSTSYKLGARFDSKDGNAVYMAPMYDPDDNIGNRVRHVANVPMVVQLPGMTANAFVFDNLTPKMQMILKHTPDSLQTVIGNIVHATDFSSFDKTILRKSRNRFYDRMYSSDNATLAKQIDRYPFAGVYTEHDATQGNEDGTIPIFYLIDRTKDDLAELFSPLASGTGDTALIGKTIGTANLLRVLSILTNTHPAKIIAAGDPNAIDCLAAQAIRNSGDDSLTIIDPVAKFAGVKPEEMAKRHVHLLETQSLFDLSLEVPAKFIGYVFHADNSVTGRCWAVTHDVTSLFANNVFREHGFDSPLRSDEVVGLSRSILAYRSTLDLVMPAESDRLVSTLLDVVECPYDEESLHAEGTERLENPEKYLSRRVNEELVEEDDDWDLESVSDEMKAEYARTKLAEFFGLSKPDELDWKIEKKRLIEESPPDLLQYIAIVVDPKLTTGVSKFINVRF</sequence>
<proteinExistence type="predicted"/>
<protein>
    <submittedName>
        <fullName evidence="1">Uncharacterized protein</fullName>
    </submittedName>
</protein>
<dbReference type="EMBL" id="BDQB01000224">
    <property type="protein sequence ID" value="GBH22342.1"/>
    <property type="molecule type" value="Genomic_RNA"/>
</dbReference>
<comment type="caution">
    <text evidence="1">The sequence shown here is derived from an EMBL/GenBank/DDBJ whole genome shotgun (WGS) entry which is preliminary data.</text>
</comment>
<name>A0A2V0RL07_9ZZZZ</name>
<reference evidence="1" key="1">
    <citation type="submission" date="2017-04" db="EMBL/GenBank/DDBJ databases">
        <title>Unveiling RNA virosphere associated with marine microorganisms.</title>
        <authorList>
            <person name="Urayama S."/>
            <person name="Takaki Y."/>
            <person name="Nishi S."/>
            <person name="Yoshida Y."/>
            <person name="Deguchi S."/>
            <person name="Takai K."/>
            <person name="Nunoura T."/>
        </authorList>
    </citation>
    <scope>NUCLEOTIDE SEQUENCE</scope>
</reference>
<evidence type="ECO:0000313" key="1">
    <source>
        <dbReference type="EMBL" id="GBH22342.1"/>
    </source>
</evidence>
<accession>A0A2V0RL07</accession>
<organism evidence="1">
    <name type="scientific">viral metagenome</name>
    <dbReference type="NCBI Taxonomy" id="1070528"/>
    <lineage>
        <taxon>unclassified sequences</taxon>
        <taxon>metagenomes</taxon>
        <taxon>organismal metagenomes</taxon>
    </lineage>
</organism>
<dbReference type="AlphaFoldDB" id="A0A2V0RL07"/>
<dbReference type="EMBL" id="BDQD01000131">
    <property type="protein sequence ID" value="GBH22695.1"/>
    <property type="molecule type" value="Genomic_RNA"/>
</dbReference>